<dbReference type="Gene3D" id="1.25.40.10">
    <property type="entry name" value="Tetratricopeptide repeat domain"/>
    <property type="match status" value="1"/>
</dbReference>
<feature type="repeat" description="TPR" evidence="1">
    <location>
        <begin position="51"/>
        <end position="84"/>
    </location>
</feature>
<organism evidence="2 3">
    <name type="scientific">Neobacillus driksii</name>
    <dbReference type="NCBI Taxonomy" id="3035913"/>
    <lineage>
        <taxon>Bacteria</taxon>
        <taxon>Bacillati</taxon>
        <taxon>Bacillota</taxon>
        <taxon>Bacilli</taxon>
        <taxon>Bacillales</taxon>
        <taxon>Bacillaceae</taxon>
        <taxon>Neobacillus</taxon>
    </lineage>
</organism>
<evidence type="ECO:0000256" key="1">
    <source>
        <dbReference type="PROSITE-ProRule" id="PRU00339"/>
    </source>
</evidence>
<proteinExistence type="predicted"/>
<sequence>MGLFSSRTSQNGDTLLRDGLQAHERNDAVKAIELLEKALKVLPSNDGDKLFQAYLFLGVNYKRVNNLQTAYNMYKKAAELVQGYENMAEVHNAFGKICYLLNKQDEAVRNYMFAINAAIRYTTSEQFDVIGGNLFHHLGHALADFDNALPHDFKALIPEYKKSIMGQPNRYNQGAISAYINIAMDFWKENK</sequence>
<dbReference type="SMART" id="SM00028">
    <property type="entry name" value="TPR"/>
    <property type="match status" value="3"/>
</dbReference>
<comment type="caution">
    <text evidence="2">The sequence shown here is derived from an EMBL/GenBank/DDBJ whole genome shotgun (WGS) entry which is preliminary data.</text>
</comment>
<evidence type="ECO:0008006" key="4">
    <source>
        <dbReference type="Google" id="ProtNLM"/>
    </source>
</evidence>
<dbReference type="EMBL" id="JAROBZ020000002">
    <property type="protein sequence ID" value="MFB3170046.1"/>
    <property type="molecule type" value="Genomic_DNA"/>
</dbReference>
<keyword evidence="3" id="KW-1185">Reference proteome</keyword>
<evidence type="ECO:0000313" key="2">
    <source>
        <dbReference type="EMBL" id="MFB3170046.1"/>
    </source>
</evidence>
<dbReference type="InterPro" id="IPR019734">
    <property type="entry name" value="TPR_rpt"/>
</dbReference>
<dbReference type="SUPFAM" id="SSF48452">
    <property type="entry name" value="TPR-like"/>
    <property type="match status" value="1"/>
</dbReference>
<dbReference type="PROSITE" id="PS50005">
    <property type="entry name" value="TPR"/>
    <property type="match status" value="2"/>
</dbReference>
<dbReference type="Proteomes" id="UP001241748">
    <property type="component" value="Unassembled WGS sequence"/>
</dbReference>
<protein>
    <recommendedName>
        <fullName evidence="4">Tetratricopeptide repeat protein</fullName>
    </recommendedName>
</protein>
<feature type="repeat" description="TPR" evidence="1">
    <location>
        <begin position="12"/>
        <end position="45"/>
    </location>
</feature>
<gene>
    <name evidence="2" type="ORF">P5G62_023345</name>
</gene>
<evidence type="ECO:0000313" key="3">
    <source>
        <dbReference type="Proteomes" id="UP001241748"/>
    </source>
</evidence>
<accession>A0ABV4YYX3</accession>
<dbReference type="RefSeq" id="WP_306074602.1">
    <property type="nucleotide sequence ID" value="NZ_JAROBZ020000002.1"/>
</dbReference>
<dbReference type="InterPro" id="IPR011990">
    <property type="entry name" value="TPR-like_helical_dom_sf"/>
</dbReference>
<reference evidence="2 3" key="1">
    <citation type="submission" date="2024-05" db="EMBL/GenBank/DDBJ databases">
        <authorList>
            <person name="Venkateswaran K."/>
        </authorList>
    </citation>
    <scope>NUCLEOTIDE SEQUENCE [LARGE SCALE GENOMIC DNA]</scope>
    <source>
        <strain evidence="2 3">179-C4-2-HS</strain>
    </source>
</reference>
<keyword evidence="1" id="KW-0802">TPR repeat</keyword>
<name>A0ABV4YYX3_9BACI</name>